<proteinExistence type="predicted"/>
<gene>
    <name evidence="2" type="ORF">GDO54_006304</name>
</gene>
<dbReference type="EMBL" id="DYDO01000002">
    <property type="protein sequence ID" value="DBA30299.1"/>
    <property type="molecule type" value="Genomic_DNA"/>
</dbReference>
<accession>A0AAV3AG14</accession>
<keyword evidence="1" id="KW-1133">Transmembrane helix</keyword>
<feature type="transmembrane region" description="Helical" evidence="1">
    <location>
        <begin position="20"/>
        <end position="42"/>
    </location>
</feature>
<dbReference type="Proteomes" id="UP001181693">
    <property type="component" value="Unassembled WGS sequence"/>
</dbReference>
<feature type="transmembrane region" description="Helical" evidence="1">
    <location>
        <begin position="62"/>
        <end position="79"/>
    </location>
</feature>
<organism evidence="2 3">
    <name type="scientific">Pyxicephalus adspersus</name>
    <name type="common">African bullfrog</name>
    <dbReference type="NCBI Taxonomy" id="30357"/>
    <lineage>
        <taxon>Eukaryota</taxon>
        <taxon>Metazoa</taxon>
        <taxon>Chordata</taxon>
        <taxon>Craniata</taxon>
        <taxon>Vertebrata</taxon>
        <taxon>Euteleostomi</taxon>
        <taxon>Amphibia</taxon>
        <taxon>Batrachia</taxon>
        <taxon>Anura</taxon>
        <taxon>Neobatrachia</taxon>
        <taxon>Ranoidea</taxon>
        <taxon>Pyxicephalidae</taxon>
        <taxon>Pyxicephalinae</taxon>
        <taxon>Pyxicephalus</taxon>
    </lineage>
</organism>
<keyword evidence="1" id="KW-0812">Transmembrane</keyword>
<keyword evidence="3" id="KW-1185">Reference proteome</keyword>
<keyword evidence="1" id="KW-0472">Membrane</keyword>
<dbReference type="AlphaFoldDB" id="A0AAV3AG14"/>
<name>A0AAV3AG14_PYXAD</name>
<reference evidence="2" key="1">
    <citation type="thesis" date="2020" institute="ProQuest LLC" country="789 East Eisenhower Parkway, Ann Arbor, MI, USA">
        <title>Comparative Genomics and Chromosome Evolution.</title>
        <authorList>
            <person name="Mudd A.B."/>
        </authorList>
    </citation>
    <scope>NUCLEOTIDE SEQUENCE</scope>
    <source>
        <strain evidence="2">1538</strain>
        <tissue evidence="2">Blood</tissue>
    </source>
</reference>
<comment type="caution">
    <text evidence="2">The sequence shown here is derived from an EMBL/GenBank/DDBJ whole genome shotgun (WGS) entry which is preliminary data.</text>
</comment>
<evidence type="ECO:0000256" key="1">
    <source>
        <dbReference type="SAM" id="Phobius"/>
    </source>
</evidence>
<evidence type="ECO:0000313" key="3">
    <source>
        <dbReference type="Proteomes" id="UP001181693"/>
    </source>
</evidence>
<sequence length="80" mass="9358">MYVQVYSDLVDNGIDFDHIYCVALVKSARLSGFFFINSIYILKHFSSSEIMQRHSYCMAKTMYPLLVMSLLLKIMLMSFQ</sequence>
<protein>
    <submittedName>
        <fullName evidence="2">Uncharacterized protein</fullName>
    </submittedName>
</protein>
<evidence type="ECO:0000313" key="2">
    <source>
        <dbReference type="EMBL" id="DBA30299.1"/>
    </source>
</evidence>